<dbReference type="KEGG" id="caw:Q783_11375"/>
<proteinExistence type="inferred from homology"/>
<evidence type="ECO:0000256" key="3">
    <source>
        <dbReference type="ARBA" id="ARBA00022692"/>
    </source>
</evidence>
<feature type="transmembrane region" description="Helical" evidence="6">
    <location>
        <begin position="54"/>
        <end position="76"/>
    </location>
</feature>
<dbReference type="RefSeq" id="WP_023179678.1">
    <property type="nucleotide sequence ID" value="NC_022606.1"/>
</dbReference>
<evidence type="ECO:0000256" key="4">
    <source>
        <dbReference type="ARBA" id="ARBA00022989"/>
    </source>
</evidence>
<organism evidence="8 9">
    <name type="scientific">Carnobacterium inhibens subsp. gilichinskyi</name>
    <dbReference type="NCBI Taxonomy" id="1266845"/>
    <lineage>
        <taxon>Bacteria</taxon>
        <taxon>Bacillati</taxon>
        <taxon>Bacillota</taxon>
        <taxon>Bacilli</taxon>
        <taxon>Lactobacillales</taxon>
        <taxon>Carnobacteriaceae</taxon>
        <taxon>Carnobacterium</taxon>
    </lineage>
</organism>
<dbReference type="GO" id="GO:0055085">
    <property type="term" value="P:transmembrane transport"/>
    <property type="evidence" value="ECO:0007669"/>
    <property type="project" value="UniProtKB-UniRule"/>
</dbReference>
<dbReference type="InterPro" id="IPR027022">
    <property type="entry name" value="ABC_permease_BceB-typ"/>
</dbReference>
<evidence type="ECO:0000256" key="1">
    <source>
        <dbReference type="ARBA" id="ARBA00004651"/>
    </source>
</evidence>
<evidence type="ECO:0000256" key="5">
    <source>
        <dbReference type="ARBA" id="ARBA00023136"/>
    </source>
</evidence>
<dbReference type="Pfam" id="PF02687">
    <property type="entry name" value="FtsX"/>
    <property type="match status" value="1"/>
</dbReference>
<evidence type="ECO:0000256" key="2">
    <source>
        <dbReference type="ARBA" id="ARBA00022475"/>
    </source>
</evidence>
<dbReference type="eggNOG" id="COG0577">
    <property type="taxonomic scope" value="Bacteria"/>
</dbReference>
<keyword evidence="6" id="KW-0813">Transport</keyword>
<dbReference type="InterPro" id="IPR052536">
    <property type="entry name" value="ABC-4_Integral_Memb_Prot"/>
</dbReference>
<protein>
    <submittedName>
        <fullName evidence="8">ABC transporter</fullName>
    </submittedName>
</protein>
<accession>U5SF65</accession>
<feature type="transmembrane region" description="Helical" evidence="6">
    <location>
        <begin position="195"/>
        <end position="215"/>
    </location>
</feature>
<dbReference type="Proteomes" id="UP000017469">
    <property type="component" value="Chromosome"/>
</dbReference>
<dbReference type="PANTHER" id="PTHR46795:SF3">
    <property type="entry name" value="ABC TRANSPORTER PERMEASE"/>
    <property type="match status" value="1"/>
</dbReference>
<dbReference type="InterPro" id="IPR003838">
    <property type="entry name" value="ABC3_permease_C"/>
</dbReference>
<feature type="transmembrane region" description="Helical" evidence="6">
    <location>
        <begin position="284"/>
        <end position="309"/>
    </location>
</feature>
<comment type="subcellular location">
    <subcellularLocation>
        <location evidence="1 6">Cell membrane</location>
        <topology evidence="1 6">Multi-pass membrane protein</topology>
    </subcellularLocation>
</comment>
<keyword evidence="5 6" id="KW-0472">Membrane</keyword>
<keyword evidence="4 6" id="KW-1133">Transmembrane helix</keyword>
<gene>
    <name evidence="8" type="ORF">Q783_11375</name>
</gene>
<dbReference type="GO" id="GO:0005886">
    <property type="term" value="C:plasma membrane"/>
    <property type="evidence" value="ECO:0007669"/>
    <property type="project" value="UniProtKB-SubCell"/>
</dbReference>
<dbReference type="PANTHER" id="PTHR46795">
    <property type="entry name" value="ABC TRANSPORTER PERMEASE-RELATED-RELATED"/>
    <property type="match status" value="1"/>
</dbReference>
<feature type="transmembrane region" description="Helical" evidence="6">
    <location>
        <begin position="147"/>
        <end position="174"/>
    </location>
</feature>
<keyword evidence="3 6" id="KW-0812">Transmembrane</keyword>
<feature type="transmembrane region" description="Helical" evidence="6">
    <location>
        <begin position="529"/>
        <end position="550"/>
    </location>
</feature>
<dbReference type="EMBL" id="CP006812">
    <property type="protein sequence ID" value="AGY82738.1"/>
    <property type="molecule type" value="Genomic_DNA"/>
</dbReference>
<keyword evidence="2 6" id="KW-1003">Cell membrane</keyword>
<feature type="transmembrane region" description="Helical" evidence="6">
    <location>
        <begin position="227"/>
        <end position="252"/>
    </location>
</feature>
<feature type="domain" description="ABC3 transporter permease C-terminal" evidence="7">
    <location>
        <begin position="61"/>
        <end position="181"/>
    </location>
</feature>
<dbReference type="PATRIC" id="fig|1266845.5.peg.2166"/>
<comment type="similarity">
    <text evidence="6">Belongs to the ABC-4 integral membrane protein family.</text>
</comment>
<name>U5SF65_9LACT</name>
<dbReference type="PIRSF" id="PIRSF018968">
    <property type="entry name" value="ABC_permease_BceB"/>
    <property type="match status" value="1"/>
</dbReference>
<evidence type="ECO:0000259" key="7">
    <source>
        <dbReference type="Pfam" id="PF02687"/>
    </source>
</evidence>
<dbReference type="STRING" id="1266845.Q783_11375"/>
<evidence type="ECO:0000256" key="6">
    <source>
        <dbReference type="PIRNR" id="PIRNR018968"/>
    </source>
</evidence>
<dbReference type="HOGENOM" id="CLU_022800_2_3_9"/>
<evidence type="ECO:0000313" key="9">
    <source>
        <dbReference type="Proteomes" id="UP000017469"/>
    </source>
</evidence>
<evidence type="ECO:0000313" key="8">
    <source>
        <dbReference type="EMBL" id="AGY82738.1"/>
    </source>
</evidence>
<reference evidence="8 9" key="1">
    <citation type="journal article" date="2013" name="Genome Announc.">
        <title>Complete Genome Sequence of Carnobacterium gilichinskyi Strain WN1359T (DSM 27470T).</title>
        <authorList>
            <person name="Leonard M.T."/>
            <person name="Panayotova N."/>
            <person name="Farmerie W.G."/>
            <person name="Triplett E.W."/>
            <person name="Nicholson W.L."/>
        </authorList>
    </citation>
    <scope>NUCLEOTIDE SEQUENCE [LARGE SCALE GENOMIC DNA]</scope>
    <source>
        <strain evidence="8 9">WN1359</strain>
    </source>
</reference>
<feature type="transmembrane region" description="Helical" evidence="6">
    <location>
        <begin position="618"/>
        <end position="639"/>
    </location>
</feature>
<feature type="transmembrane region" description="Helical" evidence="6">
    <location>
        <begin position="21"/>
        <end position="42"/>
    </location>
</feature>
<dbReference type="AlphaFoldDB" id="U5SF65"/>
<sequence length="652" mass="74059">MNKGFFSKLALRNIKSNKQIYLPYIFASIATVAMFYMMVALMGNKFVQTRNASLPMLFTIGAVVIGVFSFLFILYTNSFLIKRRKKEIGLYAILGMKKKHVSRILTIESVVTSFSSILLGLIIGHLLGELAFLVLNYALKFGVKMSFPFTLNAVMITIGLFVLIFLVTLIYNITQVTFSNPIQLIKGKQTGEREPKSSITLFILSLLLIGSGYYLSVTINDPLNAMIYFLLAVLLVIVGTYFLFISGSIFILKALKKNKKLYYRPSPFISISGMLYRMKQNATGLANITILATMVIVVVSTTLAVFIGIQGTLDRLYPYENKITYFTDVNKEEELQEIQKETEKLGLEVTGTESYSSYSLATQLEDNELIVGDKVNYSAKETFFVNILVQEDYEQMTNQSIDLDSDEMLVYNLKNSDDLTTLLIGDTTYQIESINKSPIKIDEEVKSPEFIIVQSNEVRQSIIDYEDQLSENEYPFTTEAMISWNTTGTQEQKKSYSKKLDEILNSKDGSFYESKELFSDELYNMNGGFLFLGIFLGLLFVFGAALITYFKQVSEGYDDREKFQIMQKVGLDKQMIRKTTRLQIIWMFLLPLVVAVIHVAFAFPLIQKLLILFNVVNTSLVFWCFAGVIVGYSLIYGIIYQVTSKVYYSIVK</sequence>
<feature type="transmembrane region" description="Helical" evidence="6">
    <location>
        <begin position="584"/>
        <end position="606"/>
    </location>
</feature>